<keyword evidence="3 6" id="KW-0812">Transmembrane</keyword>
<dbReference type="KEGG" id="niy:FQ775_04200"/>
<comment type="subcellular location">
    <subcellularLocation>
        <location evidence="1">Membrane</location>
        <topology evidence="1">Multi-pass membrane protein</topology>
    </subcellularLocation>
</comment>
<evidence type="ECO:0000256" key="1">
    <source>
        <dbReference type="ARBA" id="ARBA00004141"/>
    </source>
</evidence>
<keyword evidence="4 6" id="KW-1133">Transmembrane helix</keyword>
<dbReference type="Pfam" id="PF00892">
    <property type="entry name" value="EamA"/>
    <property type="match status" value="2"/>
</dbReference>
<evidence type="ECO:0000313" key="8">
    <source>
        <dbReference type="EMBL" id="QDZ03194.1"/>
    </source>
</evidence>
<comment type="similarity">
    <text evidence="2">Belongs to the EamA transporter family.</text>
</comment>
<evidence type="ECO:0000313" key="9">
    <source>
        <dbReference type="Proteomes" id="UP000321389"/>
    </source>
</evidence>
<name>A0A5B8L5K8_9HYPH</name>
<evidence type="ECO:0000256" key="2">
    <source>
        <dbReference type="ARBA" id="ARBA00007362"/>
    </source>
</evidence>
<dbReference type="InterPro" id="IPR050638">
    <property type="entry name" value="AA-Vitamin_Transporters"/>
</dbReference>
<dbReference type="RefSeq" id="WP_146301827.1">
    <property type="nucleotide sequence ID" value="NZ_CP042301.2"/>
</dbReference>
<gene>
    <name evidence="8" type="ORF">FQ775_04200</name>
</gene>
<keyword evidence="5 6" id="KW-0472">Membrane</keyword>
<feature type="transmembrane region" description="Helical" evidence="6">
    <location>
        <begin position="39"/>
        <end position="59"/>
    </location>
</feature>
<dbReference type="PANTHER" id="PTHR32322">
    <property type="entry name" value="INNER MEMBRANE TRANSPORTER"/>
    <property type="match status" value="1"/>
</dbReference>
<dbReference type="AlphaFoldDB" id="A0A5B8L5K8"/>
<feature type="domain" description="EamA" evidence="7">
    <location>
        <begin position="155"/>
        <end position="290"/>
    </location>
</feature>
<feature type="transmembrane region" description="Helical" evidence="6">
    <location>
        <begin position="154"/>
        <end position="175"/>
    </location>
</feature>
<feature type="transmembrane region" description="Helical" evidence="6">
    <location>
        <begin position="187"/>
        <end position="210"/>
    </location>
</feature>
<dbReference type="GO" id="GO:0016020">
    <property type="term" value="C:membrane"/>
    <property type="evidence" value="ECO:0007669"/>
    <property type="project" value="UniProtKB-SubCell"/>
</dbReference>
<feature type="transmembrane region" description="Helical" evidence="6">
    <location>
        <begin position="125"/>
        <end position="142"/>
    </location>
</feature>
<feature type="transmembrane region" description="Helical" evidence="6">
    <location>
        <begin position="216"/>
        <end position="238"/>
    </location>
</feature>
<dbReference type="Proteomes" id="UP000321389">
    <property type="component" value="Chromosome"/>
</dbReference>
<dbReference type="InterPro" id="IPR000620">
    <property type="entry name" value="EamA_dom"/>
</dbReference>
<keyword evidence="9" id="KW-1185">Reference proteome</keyword>
<dbReference type="SUPFAM" id="SSF103481">
    <property type="entry name" value="Multidrug resistance efflux transporter EmrE"/>
    <property type="match status" value="2"/>
</dbReference>
<dbReference type="OrthoDB" id="184388at2"/>
<reference evidence="8" key="1">
    <citation type="submission" date="2020-04" db="EMBL/GenBank/DDBJ databases">
        <title>Nitratireductor sp. nov. isolated from mangrove soil.</title>
        <authorList>
            <person name="Ye Y."/>
        </authorList>
    </citation>
    <scope>NUCLEOTIDE SEQUENCE</scope>
    <source>
        <strain evidence="8">SY7</strain>
    </source>
</reference>
<dbReference type="PANTHER" id="PTHR32322:SF2">
    <property type="entry name" value="EAMA DOMAIN-CONTAINING PROTEIN"/>
    <property type="match status" value="1"/>
</dbReference>
<feature type="domain" description="EamA" evidence="7">
    <location>
        <begin position="10"/>
        <end position="142"/>
    </location>
</feature>
<sequence>MDRRDAIDLFAALLMIGLTFSWGLNGVAAKIAGTGFSPVFMTIARSAVAALCVFLWCRWRGIGLFGSDGTLWPGLAAGFLFGAEFVLIFWGLDYTTVARSALMVNTMPFWVLIGAHFMLGERMSALKVCGTALAFCGVVLVFSDDLSLPDPSAIRGDIMCLVAGALWAATTIVIKGSRLATAGAEKVLLYQLVVSAVMTAPLLAVSGPAIREVTALATSALLFQAIFVVAFTYLLWFWLVRRYPATGLTSFAFLTPAFGVLLGGLLLDEPLSLRIFVALALIAIGLVIVNRPARRIPPA</sequence>
<feature type="transmembrane region" description="Helical" evidence="6">
    <location>
        <begin position="71"/>
        <end position="92"/>
    </location>
</feature>
<organism evidence="8 9">
    <name type="scientific">Nitratireductor mangrovi</name>
    <dbReference type="NCBI Taxonomy" id="2599600"/>
    <lineage>
        <taxon>Bacteria</taxon>
        <taxon>Pseudomonadati</taxon>
        <taxon>Pseudomonadota</taxon>
        <taxon>Alphaproteobacteria</taxon>
        <taxon>Hyphomicrobiales</taxon>
        <taxon>Phyllobacteriaceae</taxon>
        <taxon>Nitratireductor</taxon>
    </lineage>
</organism>
<feature type="transmembrane region" description="Helical" evidence="6">
    <location>
        <begin position="271"/>
        <end position="289"/>
    </location>
</feature>
<evidence type="ECO:0000256" key="5">
    <source>
        <dbReference type="ARBA" id="ARBA00023136"/>
    </source>
</evidence>
<feature type="transmembrane region" description="Helical" evidence="6">
    <location>
        <begin position="245"/>
        <end position="265"/>
    </location>
</feature>
<accession>A0A5B8L5K8</accession>
<dbReference type="EMBL" id="CP042301">
    <property type="protein sequence ID" value="QDZ03194.1"/>
    <property type="molecule type" value="Genomic_DNA"/>
</dbReference>
<evidence type="ECO:0000256" key="6">
    <source>
        <dbReference type="SAM" id="Phobius"/>
    </source>
</evidence>
<feature type="transmembrane region" description="Helical" evidence="6">
    <location>
        <begin position="98"/>
        <end position="118"/>
    </location>
</feature>
<evidence type="ECO:0000259" key="7">
    <source>
        <dbReference type="Pfam" id="PF00892"/>
    </source>
</evidence>
<evidence type="ECO:0000256" key="4">
    <source>
        <dbReference type="ARBA" id="ARBA00022989"/>
    </source>
</evidence>
<proteinExistence type="inferred from homology"/>
<protein>
    <submittedName>
        <fullName evidence="8">DMT family transporter</fullName>
    </submittedName>
</protein>
<dbReference type="InterPro" id="IPR037185">
    <property type="entry name" value="EmrE-like"/>
</dbReference>
<evidence type="ECO:0000256" key="3">
    <source>
        <dbReference type="ARBA" id="ARBA00022692"/>
    </source>
</evidence>